<dbReference type="GO" id="GO:0003743">
    <property type="term" value="F:translation initiation factor activity"/>
    <property type="evidence" value="ECO:0007669"/>
    <property type="project" value="UniProtKB-UniRule"/>
</dbReference>
<feature type="domain" description="PCI" evidence="8">
    <location>
        <begin position="383"/>
        <end position="569"/>
    </location>
</feature>
<comment type="subcellular location">
    <subcellularLocation>
        <location evidence="1 6">Cytoplasm</location>
    </subcellularLocation>
</comment>
<keyword evidence="5 6" id="KW-0648">Protein biosynthesis</keyword>
<dbReference type="GO" id="GO:0071540">
    <property type="term" value="C:eukaryotic translation initiation factor 3 complex, eIF3e"/>
    <property type="evidence" value="ECO:0007669"/>
    <property type="project" value="TreeGrafter"/>
</dbReference>
<evidence type="ECO:0000256" key="4">
    <source>
        <dbReference type="ARBA" id="ARBA00022884"/>
    </source>
</evidence>
<evidence type="ECO:0000259" key="8">
    <source>
        <dbReference type="PROSITE" id="PS50250"/>
    </source>
</evidence>
<dbReference type="GO" id="GO:0002188">
    <property type="term" value="P:translation reinitiation"/>
    <property type="evidence" value="ECO:0007669"/>
    <property type="project" value="TreeGrafter"/>
</dbReference>
<dbReference type="PANTHER" id="PTHR14005">
    <property type="entry name" value="EUKARYOTIC TRANSLATION INITIATION FACTOR 3, THETA SUBUNIT"/>
    <property type="match status" value="1"/>
</dbReference>
<dbReference type="GO" id="GO:0033290">
    <property type="term" value="C:eukaryotic 48S preinitiation complex"/>
    <property type="evidence" value="ECO:0007669"/>
    <property type="project" value="UniProtKB-UniRule"/>
</dbReference>
<feature type="region of interest" description="Disordered" evidence="7">
    <location>
        <begin position="928"/>
        <end position="1191"/>
    </location>
</feature>
<evidence type="ECO:0000256" key="2">
    <source>
        <dbReference type="ARBA" id="ARBA00022490"/>
    </source>
</evidence>
<dbReference type="GO" id="GO:0043614">
    <property type="term" value="C:multi-eIF complex"/>
    <property type="evidence" value="ECO:0007669"/>
    <property type="project" value="TreeGrafter"/>
</dbReference>
<sequence length="1191" mass="131964">MAPFSKPETVLKQAESLISVGQTHAALQSLSEMFSSKRFRSTPVTSLEPILIRFMELCVELRKGRTAKEGLMQFKNLAQNTNVGSIEVVVEKFIEMAEGKVREGKEKVVAAAAAAMEDVDDLEAPSTPESILLSSVSVSTSSTGSDRTSRALITPSLKFLWESYRTSLETLKNNSRLEMIYQSVAQKAFTFCLVNGRKTEFRRLCETLRVHLANVGKYYAQNSMKGEREQGGHHQINLGDPETLQRHLDTRFAQLNVSVELELWQEAFRSIEDIHNLLTMASSMPSTATTATTTAPTTTTTTTSSSSTLTIKSTMMANYYEKLSQVFLMSGNALYHAAAWAKYYDLVTYAGANASAVENREVLAGKVIVSALAVPVGKTTTTGGGGVHSRLSALLNLPSPAANAHAHAHSTTTTTTTSTNAVPPPTRSDLLSSALERDVLRLAPETVKKLYEALQVDFDPLELCVRVGPLLRELELGKEGEGEKSSPYAPYLPLLHQSLLSRLLTHLSEVYSSIKIDFLLDLVAPLTSSSTLFTPASIESYIMACARRGDVDLRIDHAERGIVFVDEPFSFSSSSSSSTSSTSTSTSSSSGTGVEEGYRPVQASATDLVRTRLSKVAECLEGALGVLEGKVSDSVGDGEEVSPQSQIQTLLASLPAYRKKLLLHQSITARRRQLQQELNARAQAQSLTMQAEAMRRAKEQARLLSLVEAREREAARRKAELEQIRRTEAEKYAKGLLEGGMSTLLKGMGKEGREAVEKLTSTTDPLDTSSIIKMQVLALEKDKSLRTSRLKTISKRMDHLERAYRVEEIPLLERDREEQMRGDREGWEVRGKEVKEEGKKMWEEGIKERERLGRMRGDWEDRKSTLLKRKGEEFALRREKAQKKIESEKAKRLAEYISKQNELARLARIEAEESARVERERLAQEELERVEREERERVEREERERVEREKEEKEREEREKKEKEEKERDERRKEREREREKDIQQSRMRLEREEEAERRRSERAKEKKSSTLGASSEQATRTGTGNEWRKKGPLETNSTPSGTPANSVPGTPTTGKSMYRSGSRVDGGALPPRAESPAPAQQKYVPGALGGGAKGGWRDRVKAQATNNTTTSTTTSTTMSTSNVPSRTASPAPGIPNTTTPDGRRKDEEGGDIDNDGFTLVGGNGSGGGEKKNVWKPSRGRGRGGFGSGGR</sequence>
<dbReference type="PANTHER" id="PTHR14005:SF0">
    <property type="entry name" value="EUKARYOTIC TRANSLATION INITIATION FACTOR 3 SUBUNIT A"/>
    <property type="match status" value="1"/>
</dbReference>
<evidence type="ECO:0000256" key="1">
    <source>
        <dbReference type="ARBA" id="ARBA00004496"/>
    </source>
</evidence>
<keyword evidence="4 6" id="KW-0694">RNA-binding</keyword>
<dbReference type="Pfam" id="PF22591">
    <property type="entry name" value="eIF3a_PCI_TPR-like"/>
    <property type="match status" value="2"/>
</dbReference>
<dbReference type="InterPro" id="IPR000717">
    <property type="entry name" value="PCI_dom"/>
</dbReference>
<evidence type="ECO:0000256" key="5">
    <source>
        <dbReference type="ARBA" id="ARBA00022917"/>
    </source>
</evidence>
<reference evidence="9" key="1">
    <citation type="submission" date="2022-08" db="EMBL/GenBank/DDBJ databases">
        <authorList>
            <consortium name="DOE Joint Genome Institute"/>
            <person name="Min B."/>
            <person name="Sierra-Patev S."/>
            <person name="Naranjo-Ortiz M."/>
            <person name="Looney B."/>
            <person name="Konkel Z."/>
            <person name="Slot J.C."/>
            <person name="Sakamoto Y."/>
            <person name="Steenwyk J.L."/>
            <person name="Rokas A."/>
            <person name="Carro J."/>
            <person name="Camarero S."/>
            <person name="Ferreira P."/>
            <person name="Molpeceres G."/>
            <person name="Ruiz-duenas F.J."/>
            <person name="Serrano A."/>
            <person name="Henrissat B."/>
            <person name="Drula E."/>
            <person name="Hughes K.W."/>
            <person name="Mata J.L."/>
            <person name="Ishikawa N.K."/>
            <person name="Vargas-Isla R."/>
            <person name="Ushijima S."/>
            <person name="Smith C.A."/>
            <person name="Ahrendt S."/>
            <person name="Andreopoulos W."/>
            <person name="He G."/>
            <person name="LaButti K."/>
            <person name="Lipzen A."/>
            <person name="Ng V."/>
            <person name="Riley R."/>
            <person name="Sandor L."/>
            <person name="Barry K."/>
            <person name="Martinez A.T."/>
            <person name="Xiao Y."/>
            <person name="Gibbons J.G."/>
            <person name="Terashima K."/>
            <person name="Hibbett D.S."/>
            <person name="Grigoriev I.V."/>
        </authorList>
    </citation>
    <scope>NUCLEOTIDE SEQUENCE</scope>
    <source>
        <strain evidence="9">ET3784</strain>
    </source>
</reference>
<feature type="compositionally biased region" description="Low complexity" evidence="7">
    <location>
        <begin position="1106"/>
        <end position="1123"/>
    </location>
</feature>
<proteinExistence type="inferred from homology"/>
<dbReference type="Gene3D" id="1.25.40.860">
    <property type="match status" value="2"/>
</dbReference>
<dbReference type="InterPro" id="IPR027512">
    <property type="entry name" value="EIF3A"/>
</dbReference>
<dbReference type="PROSITE" id="PS50250">
    <property type="entry name" value="PCI"/>
    <property type="match status" value="1"/>
</dbReference>
<feature type="compositionally biased region" description="Basic and acidic residues" evidence="7">
    <location>
        <begin position="928"/>
        <end position="1009"/>
    </location>
</feature>
<name>A0AA38JF47_9AGAR</name>
<dbReference type="Proteomes" id="UP001176059">
    <property type="component" value="Unassembled WGS sequence"/>
</dbReference>
<comment type="similarity">
    <text evidence="6">Belongs to the eIF-3 subunit A family.</text>
</comment>
<feature type="compositionally biased region" description="Polar residues" evidence="7">
    <location>
        <begin position="1011"/>
        <end position="1025"/>
    </location>
</feature>
<dbReference type="GO" id="GO:0071541">
    <property type="term" value="C:eukaryotic translation initiation factor 3 complex, eIF3m"/>
    <property type="evidence" value="ECO:0007669"/>
    <property type="project" value="TreeGrafter"/>
</dbReference>
<evidence type="ECO:0000256" key="6">
    <source>
        <dbReference type="HAMAP-Rule" id="MF_03000"/>
    </source>
</evidence>
<feature type="compositionally biased region" description="Low complexity" evidence="7">
    <location>
        <begin position="570"/>
        <end position="590"/>
    </location>
</feature>
<feature type="region of interest" description="Disordered" evidence="7">
    <location>
        <begin position="405"/>
        <end position="425"/>
    </location>
</feature>
<feature type="compositionally biased region" description="Low complexity" evidence="7">
    <location>
        <begin position="405"/>
        <end position="421"/>
    </location>
</feature>
<dbReference type="HAMAP" id="MF_03000">
    <property type="entry name" value="eIF3a"/>
    <property type="match status" value="1"/>
</dbReference>
<dbReference type="EMBL" id="JANVFO010000070">
    <property type="protein sequence ID" value="KAJ3718086.1"/>
    <property type="molecule type" value="Genomic_DNA"/>
</dbReference>
<evidence type="ECO:0000313" key="9">
    <source>
        <dbReference type="EMBL" id="KAJ3718086.1"/>
    </source>
</evidence>
<protein>
    <recommendedName>
        <fullName evidence="6">Eukaryotic translation initiation factor 3 subunit A</fullName>
        <shortName evidence="6">eIF3a</shortName>
    </recommendedName>
    <alternativeName>
        <fullName evidence="6">Eukaryotic translation initiation factor 3 110 kDa subunit homolog</fullName>
        <shortName evidence="6">eIF3 p110</shortName>
    </alternativeName>
    <alternativeName>
        <fullName evidence="6">Translation initiation factor eIF3, p110 subunit homolog</fullName>
    </alternativeName>
</protein>
<feature type="compositionally biased region" description="Polar residues" evidence="7">
    <location>
        <begin position="1035"/>
        <end position="1056"/>
    </location>
</feature>
<dbReference type="GO" id="GO:0016282">
    <property type="term" value="C:eukaryotic 43S preinitiation complex"/>
    <property type="evidence" value="ECO:0007669"/>
    <property type="project" value="UniProtKB-UniRule"/>
</dbReference>
<dbReference type="Gene3D" id="4.10.860.10">
    <property type="entry name" value="UVR domain"/>
    <property type="match status" value="1"/>
</dbReference>
<dbReference type="GO" id="GO:0001732">
    <property type="term" value="P:formation of cytoplasmic translation initiation complex"/>
    <property type="evidence" value="ECO:0007669"/>
    <property type="project" value="UniProtKB-UniRule"/>
</dbReference>
<evidence type="ECO:0000313" key="10">
    <source>
        <dbReference type="Proteomes" id="UP001176059"/>
    </source>
</evidence>
<comment type="function">
    <text evidence="6">RNA-binding component of the eukaryotic translation initiation factor 3 (eIF-3) complex, which is involved in protein synthesis of a specialized repertoire of mRNAs and, together with other initiation factors, stimulates binding of mRNA and methionyl-tRNAi to the 40S ribosome. The eIF-3 complex specifically targets and initiates translation of a subset of mRNAs involved in cell proliferation.</text>
</comment>
<accession>A0AA38JF47</accession>
<dbReference type="FunFam" id="4.10.860.10:FF:000001">
    <property type="entry name" value="Eukaryotic translation initiation factor 3 subunit A"/>
    <property type="match status" value="1"/>
</dbReference>
<gene>
    <name evidence="6" type="primary">TIF32</name>
    <name evidence="9" type="ORF">DFJ43DRAFT_1098312</name>
</gene>
<keyword evidence="3 6" id="KW-0396">Initiation factor</keyword>
<organism evidence="9 10">
    <name type="scientific">Lentinula guzmanii</name>
    <dbReference type="NCBI Taxonomy" id="2804957"/>
    <lineage>
        <taxon>Eukaryota</taxon>
        <taxon>Fungi</taxon>
        <taxon>Dikarya</taxon>
        <taxon>Basidiomycota</taxon>
        <taxon>Agaricomycotina</taxon>
        <taxon>Agaricomycetes</taxon>
        <taxon>Agaricomycetidae</taxon>
        <taxon>Agaricales</taxon>
        <taxon>Marasmiineae</taxon>
        <taxon>Omphalotaceae</taxon>
        <taxon>Lentinula</taxon>
    </lineage>
</organism>
<keyword evidence="10" id="KW-1185">Reference proteome</keyword>
<evidence type="ECO:0000256" key="3">
    <source>
        <dbReference type="ARBA" id="ARBA00022540"/>
    </source>
</evidence>
<evidence type="ECO:0000256" key="7">
    <source>
        <dbReference type="SAM" id="MobiDB-lite"/>
    </source>
</evidence>
<comment type="caution">
    <text evidence="9">The sequence shown here is derived from an EMBL/GenBank/DDBJ whole genome shotgun (WGS) entry which is preliminary data.</text>
</comment>
<feature type="region of interest" description="Disordered" evidence="7">
    <location>
        <begin position="570"/>
        <end position="597"/>
    </location>
</feature>
<comment type="subunit">
    <text evidence="6">Component of the eukaryotic translation initiation factor 3 (eIF-3) complex.</text>
</comment>
<dbReference type="AlphaFoldDB" id="A0AA38JF47"/>
<dbReference type="GO" id="GO:0003729">
    <property type="term" value="F:mRNA binding"/>
    <property type="evidence" value="ECO:0007669"/>
    <property type="project" value="TreeGrafter"/>
</dbReference>
<reference evidence="9" key="2">
    <citation type="journal article" date="2023" name="Proc. Natl. Acad. Sci. U.S.A.">
        <title>A global phylogenomic analysis of the shiitake genus Lentinula.</title>
        <authorList>
            <person name="Sierra-Patev S."/>
            <person name="Min B."/>
            <person name="Naranjo-Ortiz M."/>
            <person name="Looney B."/>
            <person name="Konkel Z."/>
            <person name="Slot J.C."/>
            <person name="Sakamoto Y."/>
            <person name="Steenwyk J.L."/>
            <person name="Rokas A."/>
            <person name="Carro J."/>
            <person name="Camarero S."/>
            <person name="Ferreira P."/>
            <person name="Molpeceres G."/>
            <person name="Ruiz-Duenas F.J."/>
            <person name="Serrano A."/>
            <person name="Henrissat B."/>
            <person name="Drula E."/>
            <person name="Hughes K.W."/>
            <person name="Mata J.L."/>
            <person name="Ishikawa N.K."/>
            <person name="Vargas-Isla R."/>
            <person name="Ushijima S."/>
            <person name="Smith C.A."/>
            <person name="Donoghue J."/>
            <person name="Ahrendt S."/>
            <person name="Andreopoulos W."/>
            <person name="He G."/>
            <person name="LaButti K."/>
            <person name="Lipzen A."/>
            <person name="Ng V."/>
            <person name="Riley R."/>
            <person name="Sandor L."/>
            <person name="Barry K."/>
            <person name="Martinez A.T."/>
            <person name="Xiao Y."/>
            <person name="Gibbons J.G."/>
            <person name="Terashima K."/>
            <person name="Grigoriev I.V."/>
            <person name="Hibbett D."/>
        </authorList>
    </citation>
    <scope>NUCLEOTIDE SEQUENCE</scope>
    <source>
        <strain evidence="9">ET3784</strain>
    </source>
</reference>
<dbReference type="InterPro" id="IPR054711">
    <property type="entry name" value="eIF3a_PCI_TPR-like"/>
</dbReference>
<keyword evidence="2 6" id="KW-0963">Cytoplasm</keyword>